<evidence type="ECO:0000256" key="2">
    <source>
        <dbReference type="SAM" id="Phobius"/>
    </source>
</evidence>
<proteinExistence type="predicted"/>
<dbReference type="PANTHER" id="PTHR28049">
    <property type="entry name" value="TRANSMEMBRANE PROTEIN YOR223W"/>
    <property type="match status" value="1"/>
</dbReference>
<dbReference type="EMBL" id="MU003824">
    <property type="protein sequence ID" value="KAF2718458.1"/>
    <property type="molecule type" value="Genomic_DNA"/>
</dbReference>
<dbReference type="PROSITE" id="PS50053">
    <property type="entry name" value="UBIQUITIN_2"/>
    <property type="match status" value="1"/>
</dbReference>
<gene>
    <name evidence="4" type="ORF">K431DRAFT_230729</name>
</gene>
<dbReference type="SUPFAM" id="SSF54236">
    <property type="entry name" value="Ubiquitin-like"/>
    <property type="match status" value="1"/>
</dbReference>
<dbReference type="InterPro" id="IPR029071">
    <property type="entry name" value="Ubiquitin-like_domsf"/>
</dbReference>
<feature type="transmembrane region" description="Helical" evidence="2">
    <location>
        <begin position="272"/>
        <end position="290"/>
    </location>
</feature>
<feature type="domain" description="Ubiquitin-like" evidence="3">
    <location>
        <begin position="6"/>
        <end position="69"/>
    </location>
</feature>
<name>A0A9P4Q0R2_9PEZI</name>
<dbReference type="Pfam" id="PF10302">
    <property type="entry name" value="Dsc3_N"/>
    <property type="match status" value="1"/>
</dbReference>
<dbReference type="GO" id="GO:0005783">
    <property type="term" value="C:endoplasmic reticulum"/>
    <property type="evidence" value="ECO:0007669"/>
    <property type="project" value="TreeGrafter"/>
</dbReference>
<feature type="transmembrane region" description="Helical" evidence="2">
    <location>
        <begin position="242"/>
        <end position="260"/>
    </location>
</feature>
<dbReference type="PANTHER" id="PTHR28049:SF1">
    <property type="entry name" value="DSC E3 UBIQUITIN LIGASE COMPLEX SUBUNIT 3"/>
    <property type="match status" value="1"/>
</dbReference>
<organism evidence="4 5">
    <name type="scientific">Polychaeton citri CBS 116435</name>
    <dbReference type="NCBI Taxonomy" id="1314669"/>
    <lineage>
        <taxon>Eukaryota</taxon>
        <taxon>Fungi</taxon>
        <taxon>Dikarya</taxon>
        <taxon>Ascomycota</taxon>
        <taxon>Pezizomycotina</taxon>
        <taxon>Dothideomycetes</taxon>
        <taxon>Dothideomycetidae</taxon>
        <taxon>Capnodiales</taxon>
        <taxon>Capnodiaceae</taxon>
        <taxon>Polychaeton</taxon>
    </lineage>
</organism>
<keyword evidence="5" id="KW-1185">Reference proteome</keyword>
<evidence type="ECO:0000256" key="1">
    <source>
        <dbReference type="SAM" id="MobiDB-lite"/>
    </source>
</evidence>
<keyword evidence="2" id="KW-0812">Transmembrane</keyword>
<sequence length="291" mass="31380">MDEIPLDLIIRFSSSQRDLSLAIEQPSSVTVLSLKQRIRAELPPPANANRLRLIHAGRVLSDNVALSKCLNYSAPPPSTRNNGDKSERSKGKQPLGRAKPVARVYVHCSVGDALIPSELVTEAKDAQEADDALKKVEVQTSRGDSVGDGSGSAPTTTTPAPQGFDRLLNAGFTQAEVATLRAQFLAIQAHTHTPDTMPTGTALFELEERWLDSSNSPANGVDGTSDAGGFGSEDAAGLEDMLWGNLIGFFWPIGALCWAMREEGVWTHRRQIAVLSGFLVNLTFGFLRIMN</sequence>
<evidence type="ECO:0000313" key="5">
    <source>
        <dbReference type="Proteomes" id="UP000799441"/>
    </source>
</evidence>
<feature type="compositionally biased region" description="Low complexity" evidence="1">
    <location>
        <begin position="151"/>
        <end position="161"/>
    </location>
</feature>
<dbReference type="Pfam" id="PF13373">
    <property type="entry name" value="Dsc3_C"/>
    <property type="match status" value="1"/>
</dbReference>
<dbReference type="InterPro" id="IPR025390">
    <property type="entry name" value="Dsc3_C"/>
</dbReference>
<dbReference type="InterPro" id="IPR045226">
    <property type="entry name" value="Dsc3"/>
</dbReference>
<evidence type="ECO:0000313" key="4">
    <source>
        <dbReference type="EMBL" id="KAF2718458.1"/>
    </source>
</evidence>
<feature type="region of interest" description="Disordered" evidence="1">
    <location>
        <begin position="131"/>
        <end position="165"/>
    </location>
</feature>
<dbReference type="Proteomes" id="UP000799441">
    <property type="component" value="Unassembled WGS sequence"/>
</dbReference>
<accession>A0A9P4Q0R2</accession>
<dbReference type="Gene3D" id="3.10.20.90">
    <property type="entry name" value="Phosphatidylinositol 3-kinase Catalytic Subunit, Chain A, domain 1"/>
    <property type="match status" value="1"/>
</dbReference>
<dbReference type="InterPro" id="IPR019413">
    <property type="entry name" value="Dsc3_ub-like_dom"/>
</dbReference>
<evidence type="ECO:0000259" key="3">
    <source>
        <dbReference type="PROSITE" id="PS50053"/>
    </source>
</evidence>
<keyword evidence="2" id="KW-1133">Transmembrane helix</keyword>
<dbReference type="GO" id="GO:0044695">
    <property type="term" value="C:Dsc E3 ubiquitin ligase complex"/>
    <property type="evidence" value="ECO:0007669"/>
    <property type="project" value="InterPro"/>
</dbReference>
<dbReference type="AlphaFoldDB" id="A0A9P4Q0R2"/>
<keyword evidence="2" id="KW-0472">Membrane</keyword>
<dbReference type="OrthoDB" id="2556122at2759"/>
<comment type="caution">
    <text evidence="4">The sequence shown here is derived from an EMBL/GenBank/DDBJ whole genome shotgun (WGS) entry which is preliminary data.</text>
</comment>
<feature type="region of interest" description="Disordered" evidence="1">
    <location>
        <begin position="71"/>
        <end position="98"/>
    </location>
</feature>
<protein>
    <recommendedName>
        <fullName evidence="3">Ubiquitin-like domain-containing protein</fullName>
    </recommendedName>
</protein>
<reference evidence="4" key="1">
    <citation type="journal article" date="2020" name="Stud. Mycol.">
        <title>101 Dothideomycetes genomes: a test case for predicting lifestyles and emergence of pathogens.</title>
        <authorList>
            <person name="Haridas S."/>
            <person name="Albert R."/>
            <person name="Binder M."/>
            <person name="Bloem J."/>
            <person name="Labutti K."/>
            <person name="Salamov A."/>
            <person name="Andreopoulos B."/>
            <person name="Baker S."/>
            <person name="Barry K."/>
            <person name="Bills G."/>
            <person name="Bluhm B."/>
            <person name="Cannon C."/>
            <person name="Castanera R."/>
            <person name="Culley D."/>
            <person name="Daum C."/>
            <person name="Ezra D."/>
            <person name="Gonzalez J."/>
            <person name="Henrissat B."/>
            <person name="Kuo A."/>
            <person name="Liang C."/>
            <person name="Lipzen A."/>
            <person name="Lutzoni F."/>
            <person name="Magnuson J."/>
            <person name="Mondo S."/>
            <person name="Nolan M."/>
            <person name="Ohm R."/>
            <person name="Pangilinan J."/>
            <person name="Park H.-J."/>
            <person name="Ramirez L."/>
            <person name="Alfaro M."/>
            <person name="Sun H."/>
            <person name="Tritt A."/>
            <person name="Yoshinaga Y."/>
            <person name="Zwiers L.-H."/>
            <person name="Turgeon B."/>
            <person name="Goodwin S."/>
            <person name="Spatafora J."/>
            <person name="Crous P."/>
            <person name="Grigoriev I."/>
        </authorList>
    </citation>
    <scope>NUCLEOTIDE SEQUENCE</scope>
    <source>
        <strain evidence="4">CBS 116435</strain>
    </source>
</reference>
<dbReference type="InterPro" id="IPR000626">
    <property type="entry name" value="Ubiquitin-like_dom"/>
</dbReference>